<protein>
    <recommendedName>
        <fullName evidence="3">Transposase</fullName>
    </recommendedName>
</protein>
<evidence type="ECO:0000313" key="1">
    <source>
        <dbReference type="EMBL" id="GAA2198800.1"/>
    </source>
</evidence>
<accession>A0ABP5NJX9</accession>
<evidence type="ECO:0008006" key="3">
    <source>
        <dbReference type="Google" id="ProtNLM"/>
    </source>
</evidence>
<name>A0ABP5NJX9_9ACTN</name>
<organism evidence="1 2">
    <name type="scientific">Streptomyces bangladeshensis</name>
    <dbReference type="NCBI Taxonomy" id="295352"/>
    <lineage>
        <taxon>Bacteria</taxon>
        <taxon>Bacillati</taxon>
        <taxon>Actinomycetota</taxon>
        <taxon>Actinomycetes</taxon>
        <taxon>Kitasatosporales</taxon>
        <taxon>Streptomycetaceae</taxon>
        <taxon>Streptomyces</taxon>
    </lineage>
</organism>
<sequence>MGERLCGVRRLAVLGAEDFDQSPPAANGQVIVDLDEVLLLVHSEKQDATATWKKTFGHHPLMGSSTTNWR</sequence>
<reference evidence="2" key="1">
    <citation type="journal article" date="2019" name="Int. J. Syst. Evol. Microbiol.">
        <title>The Global Catalogue of Microorganisms (GCM) 10K type strain sequencing project: providing services to taxonomists for standard genome sequencing and annotation.</title>
        <authorList>
            <consortium name="The Broad Institute Genomics Platform"/>
            <consortium name="The Broad Institute Genome Sequencing Center for Infectious Disease"/>
            <person name="Wu L."/>
            <person name="Ma J."/>
        </authorList>
    </citation>
    <scope>NUCLEOTIDE SEQUENCE [LARGE SCALE GENOMIC DNA]</scope>
    <source>
        <strain evidence="2">JCM 14924</strain>
    </source>
</reference>
<evidence type="ECO:0000313" key="2">
    <source>
        <dbReference type="Proteomes" id="UP001501391"/>
    </source>
</evidence>
<dbReference type="Proteomes" id="UP001501391">
    <property type="component" value="Unassembled WGS sequence"/>
</dbReference>
<comment type="caution">
    <text evidence="1">The sequence shown here is derived from an EMBL/GenBank/DDBJ whole genome shotgun (WGS) entry which is preliminary data.</text>
</comment>
<dbReference type="EMBL" id="BAAAOQ010000014">
    <property type="protein sequence ID" value="GAA2198800.1"/>
    <property type="molecule type" value="Genomic_DNA"/>
</dbReference>
<gene>
    <name evidence="1" type="ORF">GCM10009787_42980</name>
</gene>
<proteinExistence type="predicted"/>
<keyword evidence="2" id="KW-1185">Reference proteome</keyword>